<evidence type="ECO:0000313" key="2">
    <source>
        <dbReference type="EMBL" id="ASK42070.1"/>
    </source>
</evidence>
<dbReference type="RefSeq" id="WP_172684623.1">
    <property type="nucleotide sequence ID" value="NC_010841.1"/>
</dbReference>
<dbReference type="EMBL" id="KY000033">
    <property type="protein sequence ID" value="ASK42070.1"/>
    <property type="molecule type" value="Genomic_DNA"/>
</dbReference>
<dbReference type="AlphaFoldDB" id="A0A2Z2PIC9"/>
<accession>A0A2Z2PIC9</accession>
<protein>
    <submittedName>
        <fullName evidence="2">Uncharacterized protein</fullName>
    </submittedName>
</protein>
<name>A0A2Z2PIC9_RHIRH</name>
<proteinExistence type="predicted"/>
<keyword evidence="2" id="KW-0614">Plasmid</keyword>
<feature type="region of interest" description="Disordered" evidence="1">
    <location>
        <begin position="75"/>
        <end position="95"/>
    </location>
</feature>
<reference evidence="2" key="1">
    <citation type="submission" date="2016-10" db="EMBL/GenBank/DDBJ databases">
        <title>Agrobacterium Ti plasmids: Classification based on T-DNA and Vir regions organization.</title>
        <authorList>
            <person name="Nabi N."/>
            <person name="Vial L."/>
            <person name="Ben Hafsa A."/>
            <person name="Chapulliot D."/>
            <person name="Berard A."/>
            <person name="Chauveau A."/>
            <person name="Le Paslier M.-C."/>
            <person name="Harzallah Skhiri F."/>
            <person name="Brunel D."/>
            <person name="Nesme X."/>
            <person name="Chaouachi M."/>
        </authorList>
    </citation>
    <scope>NUCLEOTIDE SEQUENCE</scope>
    <source>
        <strain evidence="2">26-59</strain>
        <plasmid evidence="2">pRi_26-59</plasmid>
    </source>
</reference>
<geneLocation type="plasmid" evidence="2">
    <name>pRi_26-59</name>
</geneLocation>
<evidence type="ECO:0000256" key="1">
    <source>
        <dbReference type="SAM" id="MobiDB-lite"/>
    </source>
</evidence>
<organism evidence="2">
    <name type="scientific">Rhizobium rhizogenes</name>
    <name type="common">Agrobacterium rhizogenes</name>
    <dbReference type="NCBI Taxonomy" id="359"/>
    <lineage>
        <taxon>Bacteria</taxon>
        <taxon>Pseudomonadati</taxon>
        <taxon>Pseudomonadota</taxon>
        <taxon>Alphaproteobacteria</taxon>
        <taxon>Hyphomicrobiales</taxon>
        <taxon>Rhizobiaceae</taxon>
        <taxon>Rhizobium/Agrobacterium group</taxon>
        <taxon>Rhizobium</taxon>
    </lineage>
</organism>
<sequence>MCRFGDQFHQRPADVWPAEVETADQLARPSYFPGKRRVRGIVFLDHGGILLSCPAKLGFGSLFFEVMPSLAMSSRDPHARRHETESDQAGMLLSSPKHSSISELPYAEGGKAGVLKESAITIPSTSKAVGRSSRRRPICICLPGAASKRTIARQCAFSSPRQS</sequence>